<sequence>MVRSLPSLAALSIALALGASLGYLVGNRPGAADPGTPASIAVPGSRPTSTPVGHAGAEAAADLREAAASAADSERLRSDPASPGVALSTAAAPRRAPAPTLGVGSPPDLRELLDEAAGGPAEMTLILALCEQRRMLGSDPEPVAALLISAWDRISTTNFTPWPTGSAASPPRPWTRADGSQPQWVVQGLVVRGAIGGSRDASPERALELFRSAALGVAWRGDQERAVELVNAMWRIADTYRWPSHDRARLLSVLAHLPAPPVEVLEARVRAAIDAGKLRLADGADVLAAVGLDPEAFVAGYRSDPLLGTLARQLEFDGLPAGERIELLRVRLAEGDTDVREQLFGLLVGEGRIDETADLALDLAATMPDEVGWIGEMLAQSTEDRSIAAADRFLGQWVESVDPTNDLMVDFIQDFEATDLPLLARHVDRALERTFDAGDGAFDALRRRSAVAASLDRMGRIGGLSPLSMRALRRICDDPLDEAEWEHAVSAALRSGDWKLARRATDRLHARASVADQTELDLEDIELAKDQLADGKLPWFVELD</sequence>
<dbReference type="Proteomes" id="UP000316921">
    <property type="component" value="Chromosome"/>
</dbReference>
<protein>
    <submittedName>
        <fullName evidence="2">Uncharacterized protein</fullName>
    </submittedName>
</protein>
<keyword evidence="3" id="KW-1185">Reference proteome</keyword>
<evidence type="ECO:0000256" key="1">
    <source>
        <dbReference type="SAM" id="MobiDB-lite"/>
    </source>
</evidence>
<feature type="region of interest" description="Disordered" evidence="1">
    <location>
        <begin position="35"/>
        <end position="55"/>
    </location>
</feature>
<feature type="region of interest" description="Disordered" evidence="1">
    <location>
        <begin position="69"/>
        <end position="112"/>
    </location>
</feature>
<dbReference type="AlphaFoldDB" id="A0A518BJM6"/>
<accession>A0A518BJM6</accession>
<evidence type="ECO:0000313" key="2">
    <source>
        <dbReference type="EMBL" id="QDU67176.1"/>
    </source>
</evidence>
<dbReference type="KEGG" id="pbap:Pla133_22540"/>
<feature type="compositionally biased region" description="Low complexity" evidence="1">
    <location>
        <begin position="90"/>
        <end position="99"/>
    </location>
</feature>
<gene>
    <name evidence="2" type="ORF">Pla133_22540</name>
</gene>
<organism evidence="2 3">
    <name type="scientific">Engelhardtia mirabilis</name>
    <dbReference type="NCBI Taxonomy" id="2528011"/>
    <lineage>
        <taxon>Bacteria</taxon>
        <taxon>Pseudomonadati</taxon>
        <taxon>Planctomycetota</taxon>
        <taxon>Planctomycetia</taxon>
        <taxon>Planctomycetia incertae sedis</taxon>
        <taxon>Engelhardtia</taxon>
    </lineage>
</organism>
<proteinExistence type="predicted"/>
<evidence type="ECO:0000313" key="3">
    <source>
        <dbReference type="Proteomes" id="UP000316921"/>
    </source>
</evidence>
<reference evidence="2 3" key="1">
    <citation type="submission" date="2019-02" db="EMBL/GenBank/DDBJ databases">
        <title>Deep-cultivation of Planctomycetes and their phenomic and genomic characterization uncovers novel biology.</title>
        <authorList>
            <person name="Wiegand S."/>
            <person name="Jogler M."/>
            <person name="Boedeker C."/>
            <person name="Pinto D."/>
            <person name="Vollmers J."/>
            <person name="Rivas-Marin E."/>
            <person name="Kohn T."/>
            <person name="Peeters S.H."/>
            <person name="Heuer A."/>
            <person name="Rast P."/>
            <person name="Oberbeckmann S."/>
            <person name="Bunk B."/>
            <person name="Jeske O."/>
            <person name="Meyerdierks A."/>
            <person name="Storesund J.E."/>
            <person name="Kallscheuer N."/>
            <person name="Luecker S."/>
            <person name="Lage O.M."/>
            <person name="Pohl T."/>
            <person name="Merkel B.J."/>
            <person name="Hornburger P."/>
            <person name="Mueller R.-W."/>
            <person name="Bruemmer F."/>
            <person name="Labrenz M."/>
            <person name="Spormann A.M."/>
            <person name="Op den Camp H."/>
            <person name="Overmann J."/>
            <person name="Amann R."/>
            <person name="Jetten M.S.M."/>
            <person name="Mascher T."/>
            <person name="Medema M.H."/>
            <person name="Devos D.P."/>
            <person name="Kaster A.-K."/>
            <person name="Ovreas L."/>
            <person name="Rohde M."/>
            <person name="Galperin M.Y."/>
            <person name="Jogler C."/>
        </authorList>
    </citation>
    <scope>NUCLEOTIDE SEQUENCE [LARGE SCALE GENOMIC DNA]</scope>
    <source>
        <strain evidence="2 3">Pla133</strain>
    </source>
</reference>
<dbReference type="EMBL" id="CP036287">
    <property type="protein sequence ID" value="QDU67176.1"/>
    <property type="molecule type" value="Genomic_DNA"/>
</dbReference>
<name>A0A518BJM6_9BACT</name>